<keyword evidence="2" id="KW-1185">Reference proteome</keyword>
<organism evidence="1 2">
    <name type="scientific">Imshaugia aleurites</name>
    <dbReference type="NCBI Taxonomy" id="172621"/>
    <lineage>
        <taxon>Eukaryota</taxon>
        <taxon>Fungi</taxon>
        <taxon>Dikarya</taxon>
        <taxon>Ascomycota</taxon>
        <taxon>Pezizomycotina</taxon>
        <taxon>Lecanoromycetes</taxon>
        <taxon>OSLEUM clade</taxon>
        <taxon>Lecanoromycetidae</taxon>
        <taxon>Lecanorales</taxon>
        <taxon>Lecanorineae</taxon>
        <taxon>Parmeliaceae</taxon>
        <taxon>Imshaugia</taxon>
    </lineage>
</organism>
<dbReference type="Proteomes" id="UP000664534">
    <property type="component" value="Unassembled WGS sequence"/>
</dbReference>
<accession>A0A8H3G5U3</accession>
<name>A0A8H3G5U3_9LECA</name>
<gene>
    <name evidence="1" type="ORF">IMSHALPRED_010874</name>
</gene>
<protein>
    <submittedName>
        <fullName evidence="1">Uncharacterized protein</fullName>
    </submittedName>
</protein>
<proteinExistence type="predicted"/>
<reference evidence="1" key="1">
    <citation type="submission" date="2021-03" db="EMBL/GenBank/DDBJ databases">
        <authorList>
            <person name="Tagirdzhanova G."/>
        </authorList>
    </citation>
    <scope>NUCLEOTIDE SEQUENCE</scope>
</reference>
<dbReference type="AlphaFoldDB" id="A0A8H3G5U3"/>
<sequence length="201" mass="22421">MVPLHTFLDDASIFLKRASVSDAVERIIFHSSMTYKVTVLLVFFQLCLVGLAASIPDVTLAPYINLTSSSLLPLSLPLNVRPSDPFVYRVPQSSQLITFSHYTRTLKREDVLACLLEAALEVIKELSLGHDGVVDTQELQANSNRVHLILYPDPRLTWSIWGTTINGISSWVDSYDFLDCEFDIGMFGFPGKFGSGFLVFV</sequence>
<evidence type="ECO:0000313" key="1">
    <source>
        <dbReference type="EMBL" id="CAF9936721.1"/>
    </source>
</evidence>
<comment type="caution">
    <text evidence="1">The sequence shown here is derived from an EMBL/GenBank/DDBJ whole genome shotgun (WGS) entry which is preliminary data.</text>
</comment>
<dbReference type="EMBL" id="CAJPDT010000093">
    <property type="protein sequence ID" value="CAF9936721.1"/>
    <property type="molecule type" value="Genomic_DNA"/>
</dbReference>
<dbReference type="OrthoDB" id="5391796at2759"/>
<evidence type="ECO:0000313" key="2">
    <source>
        <dbReference type="Proteomes" id="UP000664534"/>
    </source>
</evidence>